<evidence type="ECO:0000313" key="3">
    <source>
        <dbReference type="Proteomes" id="UP000694308"/>
    </source>
</evidence>
<feature type="transmembrane region" description="Helical" evidence="1">
    <location>
        <begin position="88"/>
        <end position="107"/>
    </location>
</feature>
<reference evidence="2" key="1">
    <citation type="submission" date="2020-12" db="EMBL/GenBank/DDBJ databases">
        <title>Clostridium thailandense sp. nov., a novel acetogenic bacterium isolated from peat land soil in Thailand.</title>
        <authorList>
            <person name="Chaikitkaew S."/>
            <person name="Birkeland N.K."/>
        </authorList>
    </citation>
    <scope>NUCLEOTIDE SEQUENCE</scope>
    <source>
        <strain evidence="2">PL3</strain>
    </source>
</reference>
<dbReference type="EMBL" id="JAEEGC010000038">
    <property type="protein sequence ID" value="MBV7273153.1"/>
    <property type="molecule type" value="Genomic_DNA"/>
</dbReference>
<feature type="transmembrane region" description="Helical" evidence="1">
    <location>
        <begin position="63"/>
        <end position="82"/>
    </location>
</feature>
<evidence type="ECO:0000256" key="1">
    <source>
        <dbReference type="SAM" id="Phobius"/>
    </source>
</evidence>
<evidence type="ECO:0000313" key="2">
    <source>
        <dbReference type="EMBL" id="MBV7273153.1"/>
    </source>
</evidence>
<comment type="caution">
    <text evidence="2">The sequence shown here is derived from an EMBL/GenBank/DDBJ whole genome shotgun (WGS) entry which is preliminary data.</text>
</comment>
<sequence>MYLTSISFSYFLLGVSIACIAAYLYFRLLFTKTSPESNSRDKIIGQMKDPETWRLKNKQVSNVCMFWFIVSILIYASIKFLFSIQLIPIVYLLIYVVLMLLSFIFSLRVKGKASI</sequence>
<proteinExistence type="predicted"/>
<feature type="transmembrane region" description="Helical" evidence="1">
    <location>
        <begin position="6"/>
        <end position="26"/>
    </location>
</feature>
<name>A0A949X3Y9_9CLOT</name>
<dbReference type="RefSeq" id="WP_218320183.1">
    <property type="nucleotide sequence ID" value="NZ_JAEEGC010000038.1"/>
</dbReference>
<keyword evidence="1" id="KW-0472">Membrane</keyword>
<protein>
    <submittedName>
        <fullName evidence="2">Uncharacterized protein</fullName>
    </submittedName>
</protein>
<gene>
    <name evidence="2" type="ORF">I6U48_09550</name>
</gene>
<organism evidence="2 3">
    <name type="scientific">Clostridium thailandense</name>
    <dbReference type="NCBI Taxonomy" id="2794346"/>
    <lineage>
        <taxon>Bacteria</taxon>
        <taxon>Bacillati</taxon>
        <taxon>Bacillota</taxon>
        <taxon>Clostridia</taxon>
        <taxon>Eubacteriales</taxon>
        <taxon>Clostridiaceae</taxon>
        <taxon>Clostridium</taxon>
    </lineage>
</organism>
<keyword evidence="1" id="KW-1133">Transmembrane helix</keyword>
<dbReference type="AlphaFoldDB" id="A0A949X3Y9"/>
<accession>A0A949X3Y9</accession>
<dbReference type="Proteomes" id="UP000694308">
    <property type="component" value="Unassembled WGS sequence"/>
</dbReference>
<keyword evidence="3" id="KW-1185">Reference proteome</keyword>
<keyword evidence="1" id="KW-0812">Transmembrane</keyword>